<evidence type="ECO:0000256" key="1">
    <source>
        <dbReference type="ARBA" id="ARBA00004123"/>
    </source>
</evidence>
<dbReference type="GO" id="GO:0003887">
    <property type="term" value="F:DNA-directed DNA polymerase activity"/>
    <property type="evidence" value="ECO:0007669"/>
    <property type="project" value="UniProtKB-KW"/>
</dbReference>
<keyword evidence="5" id="KW-0548">Nucleotidyltransferase</keyword>
<dbReference type="FunFam" id="2.40.50.430:FF:000002">
    <property type="entry name" value="DNA polymerase delta subunit"/>
    <property type="match status" value="1"/>
</dbReference>
<dbReference type="Pfam" id="PF18018">
    <property type="entry name" value="DNA_pol_D_N"/>
    <property type="match status" value="1"/>
</dbReference>
<evidence type="ECO:0000256" key="4">
    <source>
        <dbReference type="ARBA" id="ARBA00022679"/>
    </source>
</evidence>
<name>A0A409VEN3_9AGAR</name>
<evidence type="ECO:0000256" key="5">
    <source>
        <dbReference type="ARBA" id="ARBA00022695"/>
    </source>
</evidence>
<evidence type="ECO:0000256" key="9">
    <source>
        <dbReference type="ARBA" id="ARBA00049244"/>
    </source>
</evidence>
<evidence type="ECO:0000256" key="2">
    <source>
        <dbReference type="ARBA" id="ARBA00006035"/>
    </source>
</evidence>
<feature type="domain" description="DNA polymerase delta subunit OB-fold" evidence="12">
    <location>
        <begin position="42"/>
        <end position="174"/>
    </location>
</feature>
<dbReference type="Proteomes" id="UP000284706">
    <property type="component" value="Unassembled WGS sequence"/>
</dbReference>
<evidence type="ECO:0000259" key="11">
    <source>
        <dbReference type="Pfam" id="PF04042"/>
    </source>
</evidence>
<evidence type="ECO:0000313" key="14">
    <source>
        <dbReference type="Proteomes" id="UP000284706"/>
    </source>
</evidence>
<proteinExistence type="inferred from homology"/>
<organism evidence="13 14">
    <name type="scientific">Gymnopilus dilepis</name>
    <dbReference type="NCBI Taxonomy" id="231916"/>
    <lineage>
        <taxon>Eukaryota</taxon>
        <taxon>Fungi</taxon>
        <taxon>Dikarya</taxon>
        <taxon>Basidiomycota</taxon>
        <taxon>Agaricomycotina</taxon>
        <taxon>Agaricomycetes</taxon>
        <taxon>Agaricomycetidae</taxon>
        <taxon>Agaricales</taxon>
        <taxon>Agaricineae</taxon>
        <taxon>Hymenogastraceae</taxon>
        <taxon>Gymnopilus</taxon>
    </lineage>
</organism>
<dbReference type="Gene3D" id="2.40.50.430">
    <property type="match status" value="1"/>
</dbReference>
<evidence type="ECO:0000256" key="6">
    <source>
        <dbReference type="ARBA" id="ARBA00022705"/>
    </source>
</evidence>
<dbReference type="InterPro" id="IPR007185">
    <property type="entry name" value="DNA_pol_a/d/e_bsu"/>
</dbReference>
<feature type="region of interest" description="Disordered" evidence="10">
    <location>
        <begin position="182"/>
        <end position="208"/>
    </location>
</feature>
<comment type="catalytic activity">
    <reaction evidence="9">
        <text>DNA(n) + a 2'-deoxyribonucleoside 5'-triphosphate = DNA(n+1) + diphosphate</text>
        <dbReference type="Rhea" id="RHEA:22508"/>
        <dbReference type="Rhea" id="RHEA-COMP:17339"/>
        <dbReference type="Rhea" id="RHEA-COMP:17340"/>
        <dbReference type="ChEBI" id="CHEBI:33019"/>
        <dbReference type="ChEBI" id="CHEBI:61560"/>
        <dbReference type="ChEBI" id="CHEBI:173112"/>
        <dbReference type="EC" id="2.7.7.7"/>
    </reaction>
</comment>
<evidence type="ECO:0000256" key="8">
    <source>
        <dbReference type="ARBA" id="ARBA00023242"/>
    </source>
</evidence>
<dbReference type="OrthoDB" id="3763at2759"/>
<evidence type="ECO:0000256" key="10">
    <source>
        <dbReference type="SAM" id="MobiDB-lite"/>
    </source>
</evidence>
<dbReference type="GO" id="GO:0003677">
    <property type="term" value="F:DNA binding"/>
    <property type="evidence" value="ECO:0007669"/>
    <property type="project" value="InterPro"/>
</dbReference>
<dbReference type="EMBL" id="NHYE01005664">
    <property type="protein sequence ID" value="PPQ64670.1"/>
    <property type="molecule type" value="Genomic_DNA"/>
</dbReference>
<keyword evidence="14" id="KW-1185">Reference proteome</keyword>
<dbReference type="InParanoid" id="A0A409VEN3"/>
<keyword evidence="7" id="KW-0239">DNA-directed DNA polymerase</keyword>
<dbReference type="Gene3D" id="3.60.21.50">
    <property type="match status" value="1"/>
</dbReference>
<sequence length="542" mass="59297">MSAYANMAIPPPLSRASTVVVYDDPLSHAFEIGPSKKSYKFQYSNIYFIRLHMLRGTVESQAHRKWMNISGDPILIPRVLEVEKGRLCYVVGTVYMDMPLKPNVIEDIARDQSIPPPPPPPKYCSPEDSIMLEDESGRIKLVGDRLKDLQLVTGIVIGALGMETPNGEFEVIDICFPDMAPQSTDENATVEDDRMDVDGDDKSGSNSSDEWIAVVSGFDFGSPSCSDGQVQLLVEYLTGEGNGVDDQISASQISRLIVAGDSLAPVAPEVFEPTPAFDDKRTRRSGQEQTSFSTQPLHNLNATLNDIAASMPIHILPGESDPAGTIMPQQPFPRAMFGEASRFSTLSCETNPKYLTLASDPEASTRPTKPLMKRKLLINSGQPLNDMFKYLPSPPNTHLSLLESTLRWRHMAPTAPDTLWCHPYLGEDPFVIAESPDIYIVGGQKHFGTKMVTSHPDSLKQKGKPPTRCRIILVPSFARTGTLVLVNLRTLAVKCVNFGVHGMTAGGKSEIEVLEAPANPPSPAPIEPLLSAPRSSFDYGLH</sequence>
<evidence type="ECO:0000256" key="3">
    <source>
        <dbReference type="ARBA" id="ARBA00012417"/>
    </source>
</evidence>
<dbReference type="STRING" id="231916.A0A409VEN3"/>
<keyword evidence="8" id="KW-0539">Nucleus</keyword>
<dbReference type="InterPro" id="IPR040663">
    <property type="entry name" value="DNA_pol_D_N"/>
</dbReference>
<reference evidence="13 14" key="1">
    <citation type="journal article" date="2018" name="Evol. Lett.">
        <title>Horizontal gene cluster transfer increased hallucinogenic mushroom diversity.</title>
        <authorList>
            <person name="Reynolds H.T."/>
            <person name="Vijayakumar V."/>
            <person name="Gluck-Thaler E."/>
            <person name="Korotkin H.B."/>
            <person name="Matheny P.B."/>
            <person name="Slot J.C."/>
        </authorList>
    </citation>
    <scope>NUCLEOTIDE SEQUENCE [LARGE SCALE GENOMIC DNA]</scope>
    <source>
        <strain evidence="13 14">SRW20</strain>
    </source>
</reference>
<feature type="domain" description="DNA polymerase alpha/delta/epsilon subunit B" evidence="11">
    <location>
        <begin position="212"/>
        <end position="448"/>
    </location>
</feature>
<dbReference type="PANTHER" id="PTHR10416:SF0">
    <property type="entry name" value="DNA POLYMERASE DELTA SUBUNIT 2"/>
    <property type="match status" value="1"/>
</dbReference>
<dbReference type="PANTHER" id="PTHR10416">
    <property type="entry name" value="DNA POLYMERASE DELTA SUBUNIT 2"/>
    <property type="match status" value="1"/>
</dbReference>
<comment type="subcellular location">
    <subcellularLocation>
        <location evidence="1">Nucleus</location>
    </subcellularLocation>
</comment>
<evidence type="ECO:0000259" key="12">
    <source>
        <dbReference type="Pfam" id="PF18018"/>
    </source>
</evidence>
<comment type="similarity">
    <text evidence="2">Belongs to the DNA polymerase delta/II small subunit family.</text>
</comment>
<dbReference type="GO" id="GO:0006273">
    <property type="term" value="P:lagging strand elongation"/>
    <property type="evidence" value="ECO:0007669"/>
    <property type="project" value="UniProtKB-ARBA"/>
</dbReference>
<protein>
    <recommendedName>
        <fullName evidence="3">DNA-directed DNA polymerase</fullName>
        <ecNumber evidence="3">2.7.7.7</ecNumber>
    </recommendedName>
</protein>
<comment type="caution">
    <text evidence="13">The sequence shown here is derived from an EMBL/GenBank/DDBJ whole genome shotgun (WGS) entry which is preliminary data.</text>
</comment>
<accession>A0A409VEN3</accession>
<dbReference type="EC" id="2.7.7.7" evidence="3"/>
<dbReference type="Pfam" id="PF04042">
    <property type="entry name" value="DNA_pol_E_B"/>
    <property type="match status" value="1"/>
</dbReference>
<dbReference type="GO" id="GO:0006281">
    <property type="term" value="P:DNA repair"/>
    <property type="evidence" value="ECO:0007669"/>
    <property type="project" value="UniProtKB-ARBA"/>
</dbReference>
<gene>
    <name evidence="13" type="ORF">CVT26_002760</name>
</gene>
<dbReference type="GO" id="GO:0043625">
    <property type="term" value="C:delta DNA polymerase complex"/>
    <property type="evidence" value="ECO:0007669"/>
    <property type="project" value="TreeGrafter"/>
</dbReference>
<feature type="region of interest" description="Disordered" evidence="10">
    <location>
        <begin position="515"/>
        <end position="542"/>
    </location>
</feature>
<feature type="region of interest" description="Disordered" evidence="10">
    <location>
        <begin position="272"/>
        <end position="295"/>
    </location>
</feature>
<keyword evidence="4" id="KW-0808">Transferase</keyword>
<keyword evidence="6" id="KW-0235">DNA replication</keyword>
<dbReference type="FunCoup" id="A0A409VEN3">
    <property type="interactions" value="328"/>
</dbReference>
<evidence type="ECO:0000256" key="7">
    <source>
        <dbReference type="ARBA" id="ARBA00022932"/>
    </source>
</evidence>
<dbReference type="AlphaFoldDB" id="A0A409VEN3"/>
<evidence type="ECO:0000313" key="13">
    <source>
        <dbReference type="EMBL" id="PPQ64670.1"/>
    </source>
</evidence>
<dbReference type="InterPro" id="IPR024826">
    <property type="entry name" value="DNA_pol_delta/II_ssu"/>
</dbReference>